<dbReference type="Proteomes" id="UP000766698">
    <property type="component" value="Unassembled WGS sequence"/>
</dbReference>
<organism evidence="2 3">
    <name type="scientific">Streptomyces durbertensis</name>
    <dbReference type="NCBI Taxonomy" id="2448886"/>
    <lineage>
        <taxon>Bacteria</taxon>
        <taxon>Bacillati</taxon>
        <taxon>Actinomycetota</taxon>
        <taxon>Actinomycetes</taxon>
        <taxon>Kitasatosporales</taxon>
        <taxon>Streptomycetaceae</taxon>
        <taxon>Streptomyces</taxon>
    </lineage>
</organism>
<dbReference type="Gene3D" id="1.10.600.10">
    <property type="entry name" value="Farnesyl Diphosphate Synthase"/>
    <property type="match status" value="1"/>
</dbReference>
<feature type="compositionally biased region" description="Low complexity" evidence="1">
    <location>
        <begin position="287"/>
        <end position="296"/>
    </location>
</feature>
<dbReference type="EMBL" id="WMLF01000420">
    <property type="protein sequence ID" value="MBB1246157.1"/>
    <property type="molecule type" value="Genomic_DNA"/>
</dbReference>
<dbReference type="RefSeq" id="WP_182857434.1">
    <property type="nucleotide sequence ID" value="NZ_WMLF01000420.1"/>
</dbReference>
<name>A0ABR6ELE5_9ACTN</name>
<evidence type="ECO:0000313" key="2">
    <source>
        <dbReference type="EMBL" id="MBB1246157.1"/>
    </source>
</evidence>
<protein>
    <submittedName>
        <fullName evidence="2">Squalene/phytoene synthase family protein</fullName>
    </submittedName>
</protein>
<dbReference type="InterPro" id="IPR008949">
    <property type="entry name" value="Isoprenoid_synthase_dom_sf"/>
</dbReference>
<dbReference type="InterPro" id="IPR002060">
    <property type="entry name" value="Squ/phyt_synthse"/>
</dbReference>
<dbReference type="Pfam" id="PF00494">
    <property type="entry name" value="SQS_PSY"/>
    <property type="match status" value="1"/>
</dbReference>
<reference evidence="3" key="1">
    <citation type="journal article" date="2020" name="Syst. Appl. Microbiol.">
        <title>Streptomyces alkaliterrae sp. nov., isolated from an alkaline soil, and emended descriptions of Streptomyces alkaliphilus, Streptomyces calidiresistens and Streptomyces durbertensis.</title>
        <authorList>
            <person name="Swiecimska M."/>
            <person name="Golinska P."/>
            <person name="Nouioui I."/>
            <person name="Wypij M."/>
            <person name="Rai M."/>
            <person name="Sangal V."/>
            <person name="Goodfellow M."/>
        </authorList>
    </citation>
    <scope>NUCLEOTIDE SEQUENCE [LARGE SCALE GENOMIC DNA]</scope>
    <source>
        <strain evidence="3">DSM 104538</strain>
    </source>
</reference>
<keyword evidence="3" id="KW-1185">Reference proteome</keyword>
<evidence type="ECO:0000313" key="3">
    <source>
        <dbReference type="Proteomes" id="UP000766698"/>
    </source>
</evidence>
<feature type="compositionally biased region" description="Pro residues" evidence="1">
    <location>
        <begin position="325"/>
        <end position="334"/>
    </location>
</feature>
<sequence length="334" mass="36451">MRTTSPAEYALMALMPPALRPACWALWAALRTGDDLIDSTEGDAAERAARLSDWTAALDADIRRGTSDDPVRLAVVDTVLRWGLDPEGIFSSFDTVREDAAGRRLETWADWSAWVRSTNLSWAEQCRTLLDRAGVAMPLRWEQVEGFSHFLDGMYLTDTLVDLPGDLARGDLLVPIAELARFDVDPDDVLDRRWTPELRALVGELTGRARDWLDQPRLTAGLHPVPAILLRTTTGLFHARLRAVERSGAALLRRTPRVSPVARWRVLAPARARAAVAWRLVPISAPPRAAGAAVRPEGSEPAGPDGQPHGVETAARPGRGGARPVLPPKPHPSG</sequence>
<accession>A0ABR6ELE5</accession>
<comment type="caution">
    <text evidence="2">The sequence shown here is derived from an EMBL/GenBank/DDBJ whole genome shotgun (WGS) entry which is preliminary data.</text>
</comment>
<evidence type="ECO:0000256" key="1">
    <source>
        <dbReference type="SAM" id="MobiDB-lite"/>
    </source>
</evidence>
<proteinExistence type="predicted"/>
<feature type="non-terminal residue" evidence="2">
    <location>
        <position position="334"/>
    </location>
</feature>
<feature type="region of interest" description="Disordered" evidence="1">
    <location>
        <begin position="287"/>
        <end position="334"/>
    </location>
</feature>
<dbReference type="PANTHER" id="PTHR31480">
    <property type="entry name" value="BIFUNCTIONAL LYCOPENE CYCLASE/PHYTOENE SYNTHASE"/>
    <property type="match status" value="1"/>
</dbReference>
<dbReference type="SUPFAM" id="SSF48576">
    <property type="entry name" value="Terpenoid synthases"/>
    <property type="match status" value="1"/>
</dbReference>
<gene>
    <name evidence="2" type="ORF">GL263_21755</name>
</gene>